<evidence type="ECO:0000313" key="1">
    <source>
        <dbReference type="EMBL" id="GCB65495.1"/>
    </source>
</evidence>
<keyword evidence="2" id="KW-1185">Reference proteome</keyword>
<dbReference type="Proteomes" id="UP000288216">
    <property type="component" value="Unassembled WGS sequence"/>
</dbReference>
<organism evidence="1 2">
    <name type="scientific">Scyliorhinus torazame</name>
    <name type="common">Cloudy catshark</name>
    <name type="synonym">Catulus torazame</name>
    <dbReference type="NCBI Taxonomy" id="75743"/>
    <lineage>
        <taxon>Eukaryota</taxon>
        <taxon>Metazoa</taxon>
        <taxon>Chordata</taxon>
        <taxon>Craniata</taxon>
        <taxon>Vertebrata</taxon>
        <taxon>Chondrichthyes</taxon>
        <taxon>Elasmobranchii</taxon>
        <taxon>Galeomorphii</taxon>
        <taxon>Galeoidea</taxon>
        <taxon>Carcharhiniformes</taxon>
        <taxon>Scyliorhinidae</taxon>
        <taxon>Scyliorhinus</taxon>
    </lineage>
</organism>
<dbReference type="STRING" id="75743.A0A401NXB4"/>
<dbReference type="AlphaFoldDB" id="A0A401NXB4"/>
<name>A0A401NXB4_SCYTO</name>
<evidence type="ECO:0000313" key="2">
    <source>
        <dbReference type="Proteomes" id="UP000288216"/>
    </source>
</evidence>
<dbReference type="OrthoDB" id="20573at2759"/>
<proteinExistence type="predicted"/>
<sequence length="86" mass="10051">MKIRENTIEKRQQKKRRRYIIGKKMKQTIKELNLQVDDDASRETFASDTNDALASVEDTEEVHMEKPALDPEDAIELDNSNDLEIF</sequence>
<reference evidence="1 2" key="1">
    <citation type="journal article" date="2018" name="Nat. Ecol. Evol.">
        <title>Shark genomes provide insights into elasmobranch evolution and the origin of vertebrates.</title>
        <authorList>
            <person name="Hara Y"/>
            <person name="Yamaguchi K"/>
            <person name="Onimaru K"/>
            <person name="Kadota M"/>
            <person name="Koyanagi M"/>
            <person name="Keeley SD"/>
            <person name="Tatsumi K"/>
            <person name="Tanaka K"/>
            <person name="Motone F"/>
            <person name="Kageyama Y"/>
            <person name="Nozu R"/>
            <person name="Adachi N"/>
            <person name="Nishimura O"/>
            <person name="Nakagawa R"/>
            <person name="Tanegashima C"/>
            <person name="Kiyatake I"/>
            <person name="Matsumoto R"/>
            <person name="Murakumo K"/>
            <person name="Nishida K"/>
            <person name="Terakita A"/>
            <person name="Kuratani S"/>
            <person name="Sato K"/>
            <person name="Hyodo S Kuraku.S."/>
        </authorList>
    </citation>
    <scope>NUCLEOTIDE SEQUENCE [LARGE SCALE GENOMIC DNA]</scope>
</reference>
<protein>
    <submittedName>
        <fullName evidence="1">Uncharacterized protein</fullName>
    </submittedName>
</protein>
<accession>A0A401NXB4</accession>
<gene>
    <name evidence="1" type="ORF">scyTo_0004802</name>
</gene>
<dbReference type="EMBL" id="BFAA01001442">
    <property type="protein sequence ID" value="GCB65495.1"/>
    <property type="molecule type" value="Genomic_DNA"/>
</dbReference>
<comment type="caution">
    <text evidence="1">The sequence shown here is derived from an EMBL/GenBank/DDBJ whole genome shotgun (WGS) entry which is preliminary data.</text>
</comment>